<name>A0ABR7BPH4_9ACTN</name>
<dbReference type="RefSeq" id="WP_186938116.1">
    <property type="nucleotide sequence ID" value="NZ_JACOOA010000001.1"/>
</dbReference>
<feature type="transmembrane region" description="Helical" evidence="1">
    <location>
        <begin position="172"/>
        <end position="194"/>
    </location>
</feature>
<feature type="domain" description="Sulfatase N-terminal" evidence="3">
    <location>
        <begin position="388"/>
        <end position="650"/>
    </location>
</feature>
<dbReference type="EMBL" id="JACOOA010000001">
    <property type="protein sequence ID" value="MBC5583504.1"/>
    <property type="molecule type" value="Genomic_DNA"/>
</dbReference>
<reference evidence="4 5" key="1">
    <citation type="submission" date="2020-08" db="EMBL/GenBank/DDBJ databases">
        <title>Genome public.</title>
        <authorList>
            <person name="Liu C."/>
            <person name="Sun Q."/>
        </authorList>
    </citation>
    <scope>NUCLEOTIDE SEQUENCE [LARGE SCALE GENOMIC DNA]</scope>
    <source>
        <strain evidence="4 5">NSJ-70</strain>
    </source>
</reference>
<keyword evidence="2" id="KW-0732">Signal</keyword>
<feature type="transmembrane region" description="Helical" evidence="1">
    <location>
        <begin position="270"/>
        <end position="290"/>
    </location>
</feature>
<evidence type="ECO:0000259" key="3">
    <source>
        <dbReference type="Pfam" id="PF00884"/>
    </source>
</evidence>
<dbReference type="InterPro" id="IPR000917">
    <property type="entry name" value="Sulfatase_N"/>
</dbReference>
<dbReference type="Pfam" id="PF00884">
    <property type="entry name" value="Sulfatase"/>
    <property type="match status" value="1"/>
</dbReference>
<keyword evidence="1" id="KW-0472">Membrane</keyword>
<evidence type="ECO:0000256" key="2">
    <source>
        <dbReference type="SAM" id="SignalP"/>
    </source>
</evidence>
<feature type="chain" id="PRO_5045792704" evidence="2">
    <location>
        <begin position="34"/>
        <end position="720"/>
    </location>
</feature>
<comment type="caution">
    <text evidence="4">The sequence shown here is derived from an EMBL/GenBank/DDBJ whole genome shotgun (WGS) entry which is preliminary data.</text>
</comment>
<evidence type="ECO:0000313" key="4">
    <source>
        <dbReference type="EMBL" id="MBC5583504.1"/>
    </source>
</evidence>
<keyword evidence="1" id="KW-1133">Transmembrane helix</keyword>
<feature type="signal peptide" evidence="2">
    <location>
        <begin position="1"/>
        <end position="33"/>
    </location>
</feature>
<keyword evidence="5" id="KW-1185">Reference proteome</keyword>
<gene>
    <name evidence="4" type="ORF">H8S61_04755</name>
</gene>
<dbReference type="SUPFAM" id="SSF53649">
    <property type="entry name" value="Alkaline phosphatase-like"/>
    <property type="match status" value="1"/>
</dbReference>
<evidence type="ECO:0000313" key="5">
    <source>
        <dbReference type="Proteomes" id="UP000622448"/>
    </source>
</evidence>
<feature type="transmembrane region" description="Helical" evidence="1">
    <location>
        <begin position="135"/>
        <end position="152"/>
    </location>
</feature>
<organism evidence="4 5">
    <name type="scientific">Eggerthella hominis</name>
    <dbReference type="NCBI Taxonomy" id="2763043"/>
    <lineage>
        <taxon>Bacteria</taxon>
        <taxon>Bacillati</taxon>
        <taxon>Actinomycetota</taxon>
        <taxon>Coriobacteriia</taxon>
        <taxon>Eggerthellales</taxon>
        <taxon>Eggerthellaceae</taxon>
        <taxon>Eggerthella</taxon>
    </lineage>
</organism>
<feature type="transmembrane region" description="Helical" evidence="1">
    <location>
        <begin position="201"/>
        <end position="220"/>
    </location>
</feature>
<protein>
    <submittedName>
        <fullName evidence="4">Sulfatase-like hydrolase/transferase</fullName>
    </submittedName>
</protein>
<accession>A0ABR7BPH4</accession>
<sequence length="720" mass="78905">MLKKRLVVTLFDAASASLLAALAVLAFATPAYAYVDPSVMTYAIQAFAGVAVALGAVAGVALRRTRKLLFKALNIDENANKIVEPDVHRLDTDGNPIGAQVQVAPVGKRRRPSAKRASVPSDVGTRGGWGWGKRAVYALIVSAFTVFTLFVVAPYEIVASNTTDLVFGLSDIWLTVAIPAAIMAVSLALVISLFRGKAFQVIMLVVFSLGLAAYVQALFLNGALPAADGKAVPWQDYTSITALSALIWAAIIAIPLILSRWFGPTCRGAAAVVSVCLIIVQAVGIGSLFAQPSEQPSALSASSTDSGVLARSDAPITQKGLYSVSPSKNVVVFVLDTYDTEDLDKVIASDPSAMNEFTGFTYFHNSTGMMIPTRYAVPYLLSGKVLPESNADDRANLFKFFENRYVPATFLETIQSSGYSIGLYTDSFFQANSGAERYVYNMQDEVRPELNREGTVSMLWKCALYRDLPWSFKPTFWFWTDELNKAMVAESDEEALDNALYTMDDVSYYDNLEKVGLSLKDEGGVGDFRFIHLQGAHEPYTMDENGDYVGDGNSSRERQCRGSLKMVSDYIAQLKDLGVYDDTTIIVTADHGRYIPADTTFAEPMDQPSSPIMLVKPSGQTAEESAAPYRVSQAPTGHLDFQATVLDAMGLGSESYEAFGGTPVFQIPENAERTRYYYVTTTDWNQDVDFREYEINGDVMDFDNWHLTGRIWDYFDKEPV</sequence>
<dbReference type="Gene3D" id="3.40.720.10">
    <property type="entry name" value="Alkaline Phosphatase, subunit A"/>
    <property type="match status" value="1"/>
</dbReference>
<keyword evidence="1" id="KW-0812">Transmembrane</keyword>
<dbReference type="Proteomes" id="UP000622448">
    <property type="component" value="Unassembled WGS sequence"/>
</dbReference>
<proteinExistence type="predicted"/>
<feature type="transmembrane region" description="Helical" evidence="1">
    <location>
        <begin position="240"/>
        <end position="258"/>
    </location>
</feature>
<evidence type="ECO:0000256" key="1">
    <source>
        <dbReference type="SAM" id="Phobius"/>
    </source>
</evidence>
<dbReference type="InterPro" id="IPR017850">
    <property type="entry name" value="Alkaline_phosphatase_core_sf"/>
</dbReference>
<feature type="transmembrane region" description="Helical" evidence="1">
    <location>
        <begin position="43"/>
        <end position="62"/>
    </location>
</feature>